<gene>
    <name evidence="2" type="ORF">SAMN04244559_03016</name>
</gene>
<keyword evidence="3" id="KW-1185">Reference proteome</keyword>
<dbReference type="RefSeq" id="WP_074770048.1">
    <property type="nucleotide sequence ID" value="NZ_FNWO01000014.1"/>
</dbReference>
<evidence type="ECO:0000313" key="2">
    <source>
        <dbReference type="EMBL" id="SEH57193.1"/>
    </source>
</evidence>
<dbReference type="InterPro" id="IPR002347">
    <property type="entry name" value="SDR_fam"/>
</dbReference>
<reference evidence="3" key="1">
    <citation type="submission" date="2016-10" db="EMBL/GenBank/DDBJ databases">
        <authorList>
            <person name="Varghese N."/>
            <person name="Submissions S."/>
        </authorList>
    </citation>
    <scope>NUCLEOTIDE SEQUENCE [LARGE SCALE GENOMIC DNA]</scope>
    <source>
        <strain evidence="3">DSM 13234</strain>
    </source>
</reference>
<protein>
    <submittedName>
        <fullName evidence="2">Dihydroflavonol-4-reductase</fullName>
    </submittedName>
</protein>
<dbReference type="PANTHER" id="PTHR48079:SF6">
    <property type="entry name" value="NAD(P)-BINDING DOMAIN-CONTAINING PROTEIN-RELATED"/>
    <property type="match status" value="1"/>
</dbReference>
<dbReference type="CDD" id="cd05228">
    <property type="entry name" value="AR_FR_like_1_SDR_e"/>
    <property type="match status" value="1"/>
</dbReference>
<dbReference type="GO" id="GO:0005737">
    <property type="term" value="C:cytoplasm"/>
    <property type="evidence" value="ECO:0007669"/>
    <property type="project" value="TreeGrafter"/>
</dbReference>
<dbReference type="InterPro" id="IPR051783">
    <property type="entry name" value="NAD(P)-dependent_oxidoreduct"/>
</dbReference>
<feature type="domain" description="Ketoreductase" evidence="1">
    <location>
        <begin position="3"/>
        <end position="175"/>
    </location>
</feature>
<evidence type="ECO:0000313" key="3">
    <source>
        <dbReference type="Proteomes" id="UP000182983"/>
    </source>
</evidence>
<dbReference type="AlphaFoldDB" id="A0A1H6JA17"/>
<dbReference type="Proteomes" id="UP000182983">
    <property type="component" value="Unassembled WGS sequence"/>
</dbReference>
<accession>A0A1H6JA17</accession>
<proteinExistence type="predicted"/>
<dbReference type="SUPFAM" id="SSF51735">
    <property type="entry name" value="NAD(P)-binding Rossmann-fold domains"/>
    <property type="match status" value="1"/>
</dbReference>
<name>A0A1H6JA17_MAGFU</name>
<sequence>MNSICLVTGATGFVGSAIVRALRARGQAVRVLARPGSDRRNLAGLEVELAEGSLEDEASLRRAVAGCDRLYHAAADYRLWVPDEAAMMRANVDGTRSLMRAALAEGVGRIVYTSSVATLGHAPGGVSDETTPSTVADMVGPYKRSKFLAEAEVRRMAAEEALPVVIVNPSTPIGPGDVKPTPTGRMIVEAASGRMPAYIDTGLNLVHVEDVAQGHLLAMEKGRIGERYILGGEDLPLAEILARIARLTGRRPPSVRLPRLPLFPLAVAAEAWSRLTGAEPFVTVDGLRMARWRMFFSSAKAEAELGYCHRPADLALADAVEWFRANGQVRP</sequence>
<dbReference type="InterPro" id="IPR017829">
    <property type="entry name" value="Hopanoid-assoc_sugar_epimerase"/>
</dbReference>
<dbReference type="Pfam" id="PF01370">
    <property type="entry name" value="Epimerase"/>
    <property type="match status" value="1"/>
</dbReference>
<dbReference type="GO" id="GO:0004029">
    <property type="term" value="F:aldehyde dehydrogenase (NAD+) activity"/>
    <property type="evidence" value="ECO:0007669"/>
    <property type="project" value="TreeGrafter"/>
</dbReference>
<dbReference type="PRINTS" id="PR00081">
    <property type="entry name" value="GDHRDH"/>
</dbReference>
<dbReference type="InterPro" id="IPR057326">
    <property type="entry name" value="KR_dom"/>
</dbReference>
<dbReference type="SMART" id="SM00822">
    <property type="entry name" value="PKS_KR"/>
    <property type="match status" value="1"/>
</dbReference>
<dbReference type="EMBL" id="FNWO01000014">
    <property type="protein sequence ID" value="SEH57193.1"/>
    <property type="molecule type" value="Genomic_DNA"/>
</dbReference>
<dbReference type="InterPro" id="IPR036291">
    <property type="entry name" value="NAD(P)-bd_dom_sf"/>
</dbReference>
<dbReference type="InterPro" id="IPR001509">
    <property type="entry name" value="Epimerase_deHydtase"/>
</dbReference>
<organism evidence="2 3">
    <name type="scientific">Magnetospirillum fulvum</name>
    <name type="common">Rhodospirillum fulvum</name>
    <dbReference type="NCBI Taxonomy" id="1082"/>
    <lineage>
        <taxon>Bacteria</taxon>
        <taxon>Pseudomonadati</taxon>
        <taxon>Pseudomonadota</taxon>
        <taxon>Alphaproteobacteria</taxon>
        <taxon>Rhodospirillales</taxon>
        <taxon>Rhodospirillaceae</taxon>
        <taxon>Magnetospirillum</taxon>
    </lineage>
</organism>
<dbReference type="NCBIfam" id="TIGR03466">
    <property type="entry name" value="HpnA"/>
    <property type="match status" value="1"/>
</dbReference>
<dbReference type="FunFam" id="3.40.50.720:FF:000425">
    <property type="entry name" value="NAD(P)-binding Rossmann-fold superfamily protein"/>
    <property type="match status" value="1"/>
</dbReference>
<evidence type="ECO:0000259" key="1">
    <source>
        <dbReference type="SMART" id="SM00822"/>
    </source>
</evidence>
<dbReference type="Gene3D" id="3.40.50.720">
    <property type="entry name" value="NAD(P)-binding Rossmann-like Domain"/>
    <property type="match status" value="1"/>
</dbReference>
<dbReference type="OrthoDB" id="9801785at2"/>
<dbReference type="PANTHER" id="PTHR48079">
    <property type="entry name" value="PROTEIN YEEZ"/>
    <property type="match status" value="1"/>
</dbReference>